<sequence length="333" mass="38187">MTEANESNGSESESEEEQDRDADMFTTKSGMKWLPMPLCKKGQRPACNIFFNQQHPEKSSEWKDVDAQEIPASIALLIAAGKIHCNQTAIPELWTSHPAFRNPFFTATMSRSRFQLLCTFLRLDNKITRCTRIEESGDKLQAIREVFDIFVKGCIQNHSPMENLTVDVRLAAFSGKCPFRVYMKSKSGRYGIKIWICSDSANGYVLNLQLYTGVRNNQSEINQDITIVSYVPKKRKAIVLLSTRYHDATIHEDEDRKPEIIQHYNVTKGGVDLGDMSSEYSCVRMTIRWPLRLFMEIIDIAALNTYILWRKKTTRNGAKITLGREDASFMNWC</sequence>
<feature type="domain" description="PiggyBac transposable element-derived protein" evidence="2">
    <location>
        <begin position="221"/>
        <end position="306"/>
    </location>
</feature>
<evidence type="ECO:0000256" key="1">
    <source>
        <dbReference type="SAM" id="MobiDB-lite"/>
    </source>
</evidence>
<dbReference type="InterPro" id="IPR029526">
    <property type="entry name" value="PGBD"/>
</dbReference>
<accession>A0ABQ9IC86</accession>
<gene>
    <name evidence="3" type="ORF">PR048_006904</name>
</gene>
<reference evidence="3 4" key="1">
    <citation type="submission" date="2023-02" db="EMBL/GenBank/DDBJ databases">
        <title>LHISI_Scaffold_Assembly.</title>
        <authorList>
            <person name="Stuart O.P."/>
            <person name="Cleave R."/>
            <person name="Magrath M.J.L."/>
            <person name="Mikheyev A.S."/>
        </authorList>
    </citation>
    <scope>NUCLEOTIDE SEQUENCE [LARGE SCALE GENOMIC DNA]</scope>
    <source>
        <strain evidence="3">Daus_M_001</strain>
        <tissue evidence="3">Leg muscle</tissue>
    </source>
</reference>
<protein>
    <recommendedName>
        <fullName evidence="2">PiggyBac transposable element-derived protein domain-containing protein</fullName>
    </recommendedName>
</protein>
<keyword evidence="4" id="KW-1185">Reference proteome</keyword>
<proteinExistence type="predicted"/>
<evidence type="ECO:0000259" key="2">
    <source>
        <dbReference type="Pfam" id="PF13843"/>
    </source>
</evidence>
<dbReference type="PANTHER" id="PTHR46599:SF6">
    <property type="entry name" value="DUAL SPECIFICITY PHOSPHATASE 26"/>
    <property type="match status" value="1"/>
</dbReference>
<feature type="region of interest" description="Disordered" evidence="1">
    <location>
        <begin position="1"/>
        <end position="24"/>
    </location>
</feature>
<feature type="domain" description="PiggyBac transposable element-derived protein" evidence="2">
    <location>
        <begin position="52"/>
        <end position="218"/>
    </location>
</feature>
<evidence type="ECO:0000313" key="3">
    <source>
        <dbReference type="EMBL" id="KAJ8894289.1"/>
    </source>
</evidence>
<dbReference type="Pfam" id="PF13843">
    <property type="entry name" value="DDE_Tnp_1_7"/>
    <property type="match status" value="2"/>
</dbReference>
<organism evidence="3 4">
    <name type="scientific">Dryococelus australis</name>
    <dbReference type="NCBI Taxonomy" id="614101"/>
    <lineage>
        <taxon>Eukaryota</taxon>
        <taxon>Metazoa</taxon>
        <taxon>Ecdysozoa</taxon>
        <taxon>Arthropoda</taxon>
        <taxon>Hexapoda</taxon>
        <taxon>Insecta</taxon>
        <taxon>Pterygota</taxon>
        <taxon>Neoptera</taxon>
        <taxon>Polyneoptera</taxon>
        <taxon>Phasmatodea</taxon>
        <taxon>Verophasmatodea</taxon>
        <taxon>Anareolatae</taxon>
        <taxon>Phasmatidae</taxon>
        <taxon>Eurycanthinae</taxon>
        <taxon>Dryococelus</taxon>
    </lineage>
</organism>
<feature type="compositionally biased region" description="Low complexity" evidence="1">
    <location>
        <begin position="1"/>
        <end position="11"/>
    </location>
</feature>
<dbReference type="PANTHER" id="PTHR46599">
    <property type="entry name" value="PIGGYBAC TRANSPOSABLE ELEMENT-DERIVED PROTEIN 4"/>
    <property type="match status" value="1"/>
</dbReference>
<dbReference type="Proteomes" id="UP001159363">
    <property type="component" value="Chromosome 2"/>
</dbReference>
<evidence type="ECO:0000313" key="4">
    <source>
        <dbReference type="Proteomes" id="UP001159363"/>
    </source>
</evidence>
<dbReference type="EMBL" id="JARBHB010000002">
    <property type="protein sequence ID" value="KAJ8894289.1"/>
    <property type="molecule type" value="Genomic_DNA"/>
</dbReference>
<comment type="caution">
    <text evidence="3">The sequence shown here is derived from an EMBL/GenBank/DDBJ whole genome shotgun (WGS) entry which is preliminary data.</text>
</comment>
<name>A0ABQ9IC86_9NEOP</name>